<reference evidence="2" key="1">
    <citation type="journal article" date="2017" name="Nat. Ecol. Evol.">
        <title>Genome expansion and lineage-specific genetic innovations in the forest pathogenic fungi Armillaria.</title>
        <authorList>
            <person name="Sipos G."/>
            <person name="Prasanna A.N."/>
            <person name="Walter M.C."/>
            <person name="O'Connor E."/>
            <person name="Balint B."/>
            <person name="Krizsan K."/>
            <person name="Kiss B."/>
            <person name="Hess J."/>
            <person name="Varga T."/>
            <person name="Slot J."/>
            <person name="Riley R."/>
            <person name="Boka B."/>
            <person name="Rigling D."/>
            <person name="Barry K."/>
            <person name="Lee J."/>
            <person name="Mihaltcheva S."/>
            <person name="LaButti K."/>
            <person name="Lipzen A."/>
            <person name="Waldron R."/>
            <person name="Moloney N.M."/>
            <person name="Sperisen C."/>
            <person name="Kredics L."/>
            <person name="Vagvoelgyi C."/>
            <person name="Patrignani A."/>
            <person name="Fitzpatrick D."/>
            <person name="Nagy I."/>
            <person name="Doyle S."/>
            <person name="Anderson J.B."/>
            <person name="Grigoriev I.V."/>
            <person name="Gueldener U."/>
            <person name="Muensterkoetter M."/>
            <person name="Nagy L.G."/>
        </authorList>
    </citation>
    <scope>NUCLEOTIDE SEQUENCE [LARGE SCALE GENOMIC DNA]</scope>
    <source>
        <strain evidence="2">28-4</strain>
    </source>
</reference>
<evidence type="ECO:0000313" key="1">
    <source>
        <dbReference type="EMBL" id="PBK59766.1"/>
    </source>
</evidence>
<dbReference type="EMBL" id="KZ293497">
    <property type="protein sequence ID" value="PBK59766.1"/>
    <property type="molecule type" value="Genomic_DNA"/>
</dbReference>
<accession>A0A2H3B9P7</accession>
<proteinExistence type="predicted"/>
<organism evidence="1 2">
    <name type="scientific">Armillaria solidipes</name>
    <dbReference type="NCBI Taxonomy" id="1076256"/>
    <lineage>
        <taxon>Eukaryota</taxon>
        <taxon>Fungi</taxon>
        <taxon>Dikarya</taxon>
        <taxon>Basidiomycota</taxon>
        <taxon>Agaricomycotina</taxon>
        <taxon>Agaricomycetes</taxon>
        <taxon>Agaricomycetidae</taxon>
        <taxon>Agaricales</taxon>
        <taxon>Marasmiineae</taxon>
        <taxon>Physalacriaceae</taxon>
        <taxon>Armillaria</taxon>
    </lineage>
</organism>
<gene>
    <name evidence="1" type="ORF">ARMSODRAFT_768836</name>
</gene>
<evidence type="ECO:0000313" key="2">
    <source>
        <dbReference type="Proteomes" id="UP000218334"/>
    </source>
</evidence>
<dbReference type="AlphaFoldDB" id="A0A2H3B9P7"/>
<name>A0A2H3B9P7_9AGAR</name>
<keyword evidence="2" id="KW-1185">Reference proteome</keyword>
<dbReference type="Proteomes" id="UP000218334">
    <property type="component" value="Unassembled WGS sequence"/>
</dbReference>
<sequence>MPNAFFYPLYAPRRRLANTYIQLLGSGHQPTCVLDVPGKEWFRLLIRNSGRVCWTLRSSVGHLSFIRTRVGQERRPPLMSFEFETRSSRESSRLTTASIFPHQISPFLAWFRQGNRRPTCADVKRSFASSSHKVYLEILKHVDGQFHDALRSSRSCIRTRSFQ</sequence>
<protein>
    <submittedName>
        <fullName evidence="1">Uncharacterized protein</fullName>
    </submittedName>
</protein>